<evidence type="ECO:0000256" key="2">
    <source>
        <dbReference type="ARBA" id="ARBA00022722"/>
    </source>
</evidence>
<comment type="similarity">
    <text evidence="6">Belongs to the PINc/VapC protein family.</text>
</comment>
<evidence type="ECO:0000256" key="4">
    <source>
        <dbReference type="ARBA" id="ARBA00022801"/>
    </source>
</evidence>
<evidence type="ECO:0000256" key="5">
    <source>
        <dbReference type="ARBA" id="ARBA00022842"/>
    </source>
</evidence>
<dbReference type="EMBL" id="CP025198">
    <property type="protein sequence ID" value="AXE37470.1"/>
    <property type="molecule type" value="Genomic_DNA"/>
</dbReference>
<feature type="binding site" evidence="6">
    <location>
        <position position="5"/>
    </location>
    <ligand>
        <name>Mg(2+)</name>
        <dbReference type="ChEBI" id="CHEBI:18420"/>
    </ligand>
</feature>
<keyword evidence="9" id="KW-1185">Reference proteome</keyword>
<dbReference type="InterPro" id="IPR022907">
    <property type="entry name" value="VapC_family"/>
</dbReference>
<feature type="domain" description="PIN" evidence="7">
    <location>
        <begin position="2"/>
        <end position="121"/>
    </location>
</feature>
<dbReference type="InterPro" id="IPR002716">
    <property type="entry name" value="PIN_dom"/>
</dbReference>
<sequence>MIVVDGSAAALLFGDADRDSRVLSARRILREDLDWAVPEHWRIEVMSVVRGLSLAGTLSPERAARVVAWLGRVTVLTLPTVPALVRVCELRANLSAYDAAYVAVAESHGLTLVTADARISRSGAARCQIRVIS</sequence>
<evidence type="ECO:0000313" key="8">
    <source>
        <dbReference type="EMBL" id="AXE37470.1"/>
    </source>
</evidence>
<keyword evidence="5 6" id="KW-0460">Magnesium</keyword>
<dbReference type="KEGG" id="acij:JS278_00273"/>
<dbReference type="EC" id="3.1.-.-" evidence="6"/>
<dbReference type="GO" id="GO:0004540">
    <property type="term" value="F:RNA nuclease activity"/>
    <property type="evidence" value="ECO:0007669"/>
    <property type="project" value="InterPro"/>
</dbReference>
<dbReference type="GO" id="GO:0090729">
    <property type="term" value="F:toxin activity"/>
    <property type="evidence" value="ECO:0007669"/>
    <property type="project" value="UniProtKB-KW"/>
</dbReference>
<evidence type="ECO:0000256" key="6">
    <source>
        <dbReference type="HAMAP-Rule" id="MF_00265"/>
    </source>
</evidence>
<dbReference type="PANTHER" id="PTHR35901:SF1">
    <property type="entry name" value="EXONUCLEASE VAPC9"/>
    <property type="match status" value="1"/>
</dbReference>
<comment type="cofactor">
    <cofactor evidence="6">
        <name>Mg(2+)</name>
        <dbReference type="ChEBI" id="CHEBI:18420"/>
    </cofactor>
</comment>
<protein>
    <recommendedName>
        <fullName evidence="6">Ribonuclease VapC</fullName>
        <shortName evidence="6">RNase VapC</shortName>
        <ecNumber evidence="6">3.1.-.-</ecNumber>
    </recommendedName>
    <alternativeName>
        <fullName evidence="6">Toxin VapC</fullName>
    </alternativeName>
</protein>
<dbReference type="RefSeq" id="WP_114043622.1">
    <property type="nucleotide sequence ID" value="NZ_CP025198.1"/>
</dbReference>
<proteinExistence type="inferred from homology"/>
<name>A0A344UQC2_9ACTN</name>
<gene>
    <name evidence="8" type="primary">vapC9</name>
    <name evidence="6" type="synonym">vapC</name>
    <name evidence="8" type="ORF">JS278_00273</name>
</gene>
<keyword evidence="6" id="KW-0800">Toxin</keyword>
<keyword evidence="4 6" id="KW-0378">Hydrolase</keyword>
<dbReference type="AlphaFoldDB" id="A0A344UQC2"/>
<reference evidence="8 9" key="1">
    <citation type="submission" date="2017-12" db="EMBL/GenBank/DDBJ databases">
        <title>The whole genome sequence of the Acidipropionibacterium virtanenii sp. nov. type strain JS278.</title>
        <authorList>
            <person name="Laine P."/>
            <person name="Deptula P."/>
            <person name="Varmanen P."/>
            <person name="Auvinen P."/>
        </authorList>
    </citation>
    <scope>NUCLEOTIDE SEQUENCE [LARGE SCALE GENOMIC DNA]</scope>
    <source>
        <strain evidence="8 9">JS278</strain>
    </source>
</reference>
<dbReference type="HAMAP" id="MF_00265">
    <property type="entry name" value="VapC_Nob1"/>
    <property type="match status" value="1"/>
</dbReference>
<dbReference type="InterPro" id="IPR029060">
    <property type="entry name" value="PIN-like_dom_sf"/>
</dbReference>
<dbReference type="GO" id="GO:0000287">
    <property type="term" value="F:magnesium ion binding"/>
    <property type="evidence" value="ECO:0007669"/>
    <property type="project" value="UniProtKB-UniRule"/>
</dbReference>
<dbReference type="OrthoDB" id="4377304at2"/>
<comment type="function">
    <text evidence="6">Toxic component of a toxin-antitoxin (TA) system. An RNase.</text>
</comment>
<evidence type="ECO:0000313" key="9">
    <source>
        <dbReference type="Proteomes" id="UP000251995"/>
    </source>
</evidence>
<accession>A0A344UQC2</accession>
<evidence type="ECO:0000256" key="3">
    <source>
        <dbReference type="ARBA" id="ARBA00022723"/>
    </source>
</evidence>
<dbReference type="Gene3D" id="3.40.50.1010">
    <property type="entry name" value="5'-nuclease"/>
    <property type="match status" value="1"/>
</dbReference>
<evidence type="ECO:0000256" key="1">
    <source>
        <dbReference type="ARBA" id="ARBA00022649"/>
    </source>
</evidence>
<dbReference type="InterPro" id="IPR051619">
    <property type="entry name" value="TypeII_TA_RNase_PINc/VapC"/>
</dbReference>
<keyword evidence="1 6" id="KW-1277">Toxin-antitoxin system</keyword>
<keyword evidence="3 6" id="KW-0479">Metal-binding</keyword>
<dbReference type="SUPFAM" id="SSF88723">
    <property type="entry name" value="PIN domain-like"/>
    <property type="match status" value="1"/>
</dbReference>
<organism evidence="8 9">
    <name type="scientific">Acidipropionibacterium virtanenii</name>
    <dbReference type="NCBI Taxonomy" id="2057246"/>
    <lineage>
        <taxon>Bacteria</taxon>
        <taxon>Bacillati</taxon>
        <taxon>Actinomycetota</taxon>
        <taxon>Actinomycetes</taxon>
        <taxon>Propionibacteriales</taxon>
        <taxon>Propionibacteriaceae</taxon>
        <taxon>Acidipropionibacterium</taxon>
    </lineage>
</organism>
<dbReference type="Pfam" id="PF01850">
    <property type="entry name" value="PIN"/>
    <property type="match status" value="1"/>
</dbReference>
<dbReference type="GO" id="GO:0016787">
    <property type="term" value="F:hydrolase activity"/>
    <property type="evidence" value="ECO:0007669"/>
    <property type="project" value="UniProtKB-KW"/>
</dbReference>
<feature type="binding site" evidence="6">
    <location>
        <position position="98"/>
    </location>
    <ligand>
        <name>Mg(2+)</name>
        <dbReference type="ChEBI" id="CHEBI:18420"/>
    </ligand>
</feature>
<keyword evidence="2 6" id="KW-0540">Nuclease</keyword>
<dbReference type="PANTHER" id="PTHR35901">
    <property type="entry name" value="RIBONUCLEASE VAPC3"/>
    <property type="match status" value="1"/>
</dbReference>
<evidence type="ECO:0000259" key="7">
    <source>
        <dbReference type="Pfam" id="PF01850"/>
    </source>
</evidence>
<dbReference type="Proteomes" id="UP000251995">
    <property type="component" value="Chromosome"/>
</dbReference>